<dbReference type="InterPro" id="IPR036393">
    <property type="entry name" value="AceGlu_kinase-like_sf"/>
</dbReference>
<name>A0A0C9TP54_SPHS4</name>
<evidence type="ECO:0000256" key="1">
    <source>
        <dbReference type="ARBA" id="ARBA00022679"/>
    </source>
</evidence>
<dbReference type="SUPFAM" id="SSF88697">
    <property type="entry name" value="PUA domain-like"/>
    <property type="match status" value="1"/>
</dbReference>
<dbReference type="InterPro" id="IPR036974">
    <property type="entry name" value="PUA_sf"/>
</dbReference>
<feature type="compositionally biased region" description="Polar residues" evidence="5">
    <location>
        <begin position="143"/>
        <end position="153"/>
    </location>
</feature>
<dbReference type="CDD" id="cd21157">
    <property type="entry name" value="PUA_G5K"/>
    <property type="match status" value="1"/>
</dbReference>
<sequence length="268" mass="28635">METKIIAAEIATAAGTTTVITTSKNPSNIFQIIEYSTQAEDAQSTVARPPHTVFLPSQTPVRDLKAWTAHTLHPSGTVIIDHGAHQVLSRRDSGGRLLPIGVVDVQGGFASGQAVRIAIRRPKPGTAVDTNTVLYTRQEDSLTRTSNSPSTPGTPALTATISMTTSIASLEPLSRSGSMSDISAASSGLETITEGGEIDSRPKPSSEGDDDKWEIIEVGRGLANYNWVEIRKVKGLKSSYITQLLGYADSEYVVENITIRIPPSIITH</sequence>
<keyword evidence="3" id="KW-0418">Kinase</keyword>
<feature type="region of interest" description="Disordered" evidence="5">
    <location>
        <begin position="138"/>
        <end position="158"/>
    </location>
</feature>
<gene>
    <name evidence="6" type="ORF">M422DRAFT_266427</name>
</gene>
<dbReference type="HOGENOM" id="CLU_1038885_0_0_1"/>
<evidence type="ECO:0000256" key="5">
    <source>
        <dbReference type="SAM" id="MobiDB-lite"/>
    </source>
</evidence>
<dbReference type="OrthoDB" id="409889at2759"/>
<proteinExistence type="predicted"/>
<protein>
    <submittedName>
        <fullName evidence="6">Uncharacterized protein</fullName>
    </submittedName>
</protein>
<dbReference type="PROSITE" id="PS50890">
    <property type="entry name" value="PUA"/>
    <property type="match status" value="1"/>
</dbReference>
<dbReference type="PANTHER" id="PTHR43654">
    <property type="entry name" value="GLUTAMATE 5-KINASE"/>
    <property type="match status" value="1"/>
</dbReference>
<evidence type="ECO:0000256" key="2">
    <source>
        <dbReference type="ARBA" id="ARBA00022741"/>
    </source>
</evidence>
<reference evidence="6 7" key="1">
    <citation type="submission" date="2014-06" db="EMBL/GenBank/DDBJ databases">
        <title>Evolutionary Origins and Diversification of the Mycorrhizal Mutualists.</title>
        <authorList>
            <consortium name="DOE Joint Genome Institute"/>
            <consortium name="Mycorrhizal Genomics Consortium"/>
            <person name="Kohler A."/>
            <person name="Kuo A."/>
            <person name="Nagy L.G."/>
            <person name="Floudas D."/>
            <person name="Copeland A."/>
            <person name="Barry K.W."/>
            <person name="Cichocki N."/>
            <person name="Veneault-Fourrey C."/>
            <person name="LaButti K."/>
            <person name="Lindquist E.A."/>
            <person name="Lipzen A."/>
            <person name="Lundell T."/>
            <person name="Morin E."/>
            <person name="Murat C."/>
            <person name="Riley R."/>
            <person name="Ohm R."/>
            <person name="Sun H."/>
            <person name="Tunlid A."/>
            <person name="Henrissat B."/>
            <person name="Grigoriev I.V."/>
            <person name="Hibbett D.S."/>
            <person name="Martin F."/>
        </authorList>
    </citation>
    <scope>NUCLEOTIDE SEQUENCE [LARGE SCALE GENOMIC DNA]</scope>
    <source>
        <strain evidence="6 7">SS14</strain>
    </source>
</reference>
<dbReference type="EMBL" id="KN837236">
    <property type="protein sequence ID" value="KIJ31813.1"/>
    <property type="molecule type" value="Genomic_DNA"/>
</dbReference>
<feature type="region of interest" description="Disordered" evidence="5">
    <location>
        <begin position="187"/>
        <end position="211"/>
    </location>
</feature>
<dbReference type="Gene3D" id="2.30.130.10">
    <property type="entry name" value="PUA domain"/>
    <property type="match status" value="1"/>
</dbReference>
<keyword evidence="2" id="KW-0547">Nucleotide-binding</keyword>
<evidence type="ECO:0000313" key="7">
    <source>
        <dbReference type="Proteomes" id="UP000054279"/>
    </source>
</evidence>
<dbReference type="PANTHER" id="PTHR43654:SF3">
    <property type="entry name" value="GLUTAMATE 5-KINASE"/>
    <property type="match status" value="1"/>
</dbReference>
<accession>A0A0C9TP54</accession>
<dbReference type="InterPro" id="IPR015947">
    <property type="entry name" value="PUA-like_sf"/>
</dbReference>
<evidence type="ECO:0000313" key="6">
    <source>
        <dbReference type="EMBL" id="KIJ31813.1"/>
    </source>
</evidence>
<dbReference type="Proteomes" id="UP000054279">
    <property type="component" value="Unassembled WGS sequence"/>
</dbReference>
<keyword evidence="1" id="KW-0808">Transferase</keyword>
<dbReference type="GO" id="GO:0005524">
    <property type="term" value="F:ATP binding"/>
    <property type="evidence" value="ECO:0007669"/>
    <property type="project" value="UniProtKB-KW"/>
</dbReference>
<keyword evidence="4" id="KW-0067">ATP-binding</keyword>
<dbReference type="AlphaFoldDB" id="A0A0C9TP54"/>
<evidence type="ECO:0000256" key="3">
    <source>
        <dbReference type="ARBA" id="ARBA00022777"/>
    </source>
</evidence>
<keyword evidence="7" id="KW-1185">Reference proteome</keyword>
<dbReference type="Gene3D" id="3.40.1160.10">
    <property type="entry name" value="Acetylglutamate kinase-like"/>
    <property type="match status" value="1"/>
</dbReference>
<dbReference type="GO" id="GO:0003723">
    <property type="term" value="F:RNA binding"/>
    <property type="evidence" value="ECO:0007669"/>
    <property type="project" value="InterPro"/>
</dbReference>
<dbReference type="GO" id="GO:0004349">
    <property type="term" value="F:glutamate 5-kinase activity"/>
    <property type="evidence" value="ECO:0007669"/>
    <property type="project" value="TreeGrafter"/>
</dbReference>
<organism evidence="6 7">
    <name type="scientific">Sphaerobolus stellatus (strain SS14)</name>
    <dbReference type="NCBI Taxonomy" id="990650"/>
    <lineage>
        <taxon>Eukaryota</taxon>
        <taxon>Fungi</taxon>
        <taxon>Dikarya</taxon>
        <taxon>Basidiomycota</taxon>
        <taxon>Agaricomycotina</taxon>
        <taxon>Agaricomycetes</taxon>
        <taxon>Phallomycetidae</taxon>
        <taxon>Geastrales</taxon>
        <taxon>Sphaerobolaceae</taxon>
        <taxon>Sphaerobolus</taxon>
    </lineage>
</organism>
<evidence type="ECO:0000256" key="4">
    <source>
        <dbReference type="ARBA" id="ARBA00022840"/>
    </source>
</evidence>
<dbReference type="GO" id="GO:0005829">
    <property type="term" value="C:cytosol"/>
    <property type="evidence" value="ECO:0007669"/>
    <property type="project" value="TreeGrafter"/>
</dbReference>